<sequence>MPACPHRVPSVYRTAPSPAPAPHAVPSPSPRQLGLAPSPASSSAGHGLESLSSTASELPSQAKPPIKSPIPLCFFLEPKPEQFIEHLVCVLSPPLVSAEAGVADRGSHSSGHLYCCRRRWRELGASTSRWTPGNVIEHFGCRHSPQSTPTRASAHRRTSSHRPGA</sequence>
<proteinExistence type="predicted"/>
<organism evidence="2">
    <name type="scientific">Oryza punctata</name>
    <name type="common">Red rice</name>
    <dbReference type="NCBI Taxonomy" id="4537"/>
    <lineage>
        <taxon>Eukaryota</taxon>
        <taxon>Viridiplantae</taxon>
        <taxon>Streptophyta</taxon>
        <taxon>Embryophyta</taxon>
        <taxon>Tracheophyta</taxon>
        <taxon>Spermatophyta</taxon>
        <taxon>Magnoliopsida</taxon>
        <taxon>Liliopsida</taxon>
        <taxon>Poales</taxon>
        <taxon>Poaceae</taxon>
        <taxon>BOP clade</taxon>
        <taxon>Oryzoideae</taxon>
        <taxon>Oryzeae</taxon>
        <taxon>Oryzinae</taxon>
        <taxon>Oryza</taxon>
    </lineage>
</organism>
<reference evidence="2" key="2">
    <citation type="submission" date="2018-05" db="EMBL/GenBank/DDBJ databases">
        <title>OpunRS2 (Oryza punctata Reference Sequence Version 2).</title>
        <authorList>
            <person name="Zhang J."/>
            <person name="Kudrna D."/>
            <person name="Lee S."/>
            <person name="Talag J."/>
            <person name="Welchert J."/>
            <person name="Wing R.A."/>
        </authorList>
    </citation>
    <scope>NUCLEOTIDE SEQUENCE [LARGE SCALE GENOMIC DNA]</scope>
</reference>
<reference evidence="2" key="1">
    <citation type="submission" date="2015-04" db="UniProtKB">
        <authorList>
            <consortium name="EnsemblPlants"/>
        </authorList>
    </citation>
    <scope>IDENTIFICATION</scope>
</reference>
<keyword evidence="3" id="KW-1185">Reference proteome</keyword>
<dbReference type="EnsemblPlants" id="OPUNC05G05870.1">
    <property type="protein sequence ID" value="OPUNC05G05870.1"/>
    <property type="gene ID" value="OPUNC05G05870"/>
</dbReference>
<feature type="compositionally biased region" description="Basic residues" evidence="1">
    <location>
        <begin position="153"/>
        <end position="165"/>
    </location>
</feature>
<feature type="compositionally biased region" description="Polar residues" evidence="1">
    <location>
        <begin position="50"/>
        <end position="59"/>
    </location>
</feature>
<dbReference type="HOGENOM" id="CLU_1613490_0_0_1"/>
<evidence type="ECO:0000313" key="2">
    <source>
        <dbReference type="EnsemblPlants" id="OPUNC05G05870.1"/>
    </source>
</evidence>
<evidence type="ECO:0000313" key="3">
    <source>
        <dbReference type="Proteomes" id="UP000026962"/>
    </source>
</evidence>
<feature type="compositionally biased region" description="Pro residues" evidence="1">
    <location>
        <begin position="17"/>
        <end position="29"/>
    </location>
</feature>
<feature type="compositionally biased region" description="Low complexity" evidence="1">
    <location>
        <begin position="33"/>
        <end position="48"/>
    </location>
</feature>
<dbReference type="Gramene" id="OPUNC05G05870.1">
    <property type="protein sequence ID" value="OPUNC05G05870.1"/>
    <property type="gene ID" value="OPUNC05G05870"/>
</dbReference>
<evidence type="ECO:0000256" key="1">
    <source>
        <dbReference type="SAM" id="MobiDB-lite"/>
    </source>
</evidence>
<feature type="region of interest" description="Disordered" evidence="1">
    <location>
        <begin position="1"/>
        <end position="64"/>
    </location>
</feature>
<dbReference type="AlphaFoldDB" id="A0A0E0KZI8"/>
<dbReference type="Proteomes" id="UP000026962">
    <property type="component" value="Chromosome 5"/>
</dbReference>
<protein>
    <submittedName>
        <fullName evidence="2">Uncharacterized protein</fullName>
    </submittedName>
</protein>
<feature type="region of interest" description="Disordered" evidence="1">
    <location>
        <begin position="140"/>
        <end position="165"/>
    </location>
</feature>
<accession>A0A0E0KZI8</accession>
<name>A0A0E0KZI8_ORYPU</name>